<proteinExistence type="predicted"/>
<name>A0AB39C6V5_9CAUD</name>
<protein>
    <submittedName>
        <fullName evidence="1">Uncharacterized protein</fullName>
    </submittedName>
</protein>
<reference evidence="1" key="1">
    <citation type="submission" date="2024-06" db="EMBL/GenBank/DDBJ databases">
        <authorList>
            <person name="Kandhan P."/>
            <person name="Suresh D."/>
            <person name="Suresh A."/>
            <person name="Gopikrishnan V."/>
        </authorList>
    </citation>
    <scope>NUCLEOTIDE SEQUENCE</scope>
</reference>
<dbReference type="EMBL" id="PP949967">
    <property type="protein sequence ID" value="XDJ02302.1"/>
    <property type="molecule type" value="Genomic_DNA"/>
</dbReference>
<evidence type="ECO:0000313" key="1">
    <source>
        <dbReference type="EMBL" id="XDJ02302.1"/>
    </source>
</evidence>
<sequence>MSDYKRINGIIKTIAQRGASLDKLIQTTGLDILKHIEEHGEVSLACKLFKAMPKGSRRNALAAWFIDHGKIKAQSDKTKSAEFPFVYDGSKATNLERATEKPWFGYRKERDVADEFSLDAAIAAFRAKIQRAIDKGQLEEHDERIVQIKALKFEEPTKAA</sequence>
<organism evidence="1">
    <name type="scientific">Pseudomonas phage KV2023</name>
    <dbReference type="NCBI Taxonomy" id="3234047"/>
    <lineage>
        <taxon>Viruses</taxon>
        <taxon>Duplodnaviria</taxon>
        <taxon>Heunggongvirae</taxon>
        <taxon>Uroviricota</taxon>
        <taxon>Caudoviricetes</taxon>
        <taxon>Bruynoghevirus</taxon>
    </lineage>
</organism>
<accession>A0AB39C6V5</accession>